<protein>
    <recommendedName>
        <fullName evidence="4">T. congolense-specific, cell surface-expressed gene family</fullName>
    </recommendedName>
</protein>
<accession>F9W663</accession>
<dbReference type="Proteomes" id="UP000000702">
    <property type="component" value="Unassembled WGS sequence"/>
</dbReference>
<dbReference type="EMBL" id="CAEQ01000827">
    <property type="protein sequence ID" value="CCD12667.1"/>
    <property type="molecule type" value="Genomic_DNA"/>
</dbReference>
<evidence type="ECO:0000313" key="2">
    <source>
        <dbReference type="EMBL" id="CCD12667.1"/>
    </source>
</evidence>
<gene>
    <name evidence="2" type="ORF">TCIL3000_0_35270</name>
</gene>
<evidence type="ECO:0000256" key="1">
    <source>
        <dbReference type="SAM" id="SignalP"/>
    </source>
</evidence>
<feature type="chain" id="PRO_5003394716" description="T. congolense-specific, cell surface-expressed gene family" evidence="1">
    <location>
        <begin position="20"/>
        <end position="108"/>
    </location>
</feature>
<proteinExistence type="predicted"/>
<evidence type="ECO:0008006" key="4">
    <source>
        <dbReference type="Google" id="ProtNLM"/>
    </source>
</evidence>
<keyword evidence="1" id="KW-0732">Signal</keyword>
<dbReference type="AlphaFoldDB" id="F9W663"/>
<comment type="caution">
    <text evidence="2">The sequence shown here is derived from an EMBL/GenBank/DDBJ whole genome shotgun (WGS) entry which is preliminary data.</text>
</comment>
<sequence length="108" mass="11912">MTFSTLLSAFSLCFYPARAPPDARLLPVLLKQAGYFDHNAGLVLAPSSLIVEQTACNGKAFFSVLIGNHWHCHRLRRGDVQLVGRPSPLHSLCGFLCRRVRSGVVESF</sequence>
<reference evidence="3" key="1">
    <citation type="submission" date="2011-07" db="EMBL/GenBank/DDBJ databases">
        <title>Divergent evolution of antigenic variation in African trypanosomes.</title>
        <authorList>
            <person name="Jackson A.P."/>
            <person name="Berry A."/>
            <person name="Allison H.C."/>
            <person name="Burton P."/>
            <person name="Anderson J."/>
            <person name="Aslett M."/>
            <person name="Brown R."/>
            <person name="Corton N."/>
            <person name="Harris D."/>
            <person name="Hauser H."/>
            <person name="Gamble J."/>
            <person name="Gilderthorp R."/>
            <person name="McQuillan J."/>
            <person name="Quail M.A."/>
            <person name="Sanders M."/>
            <person name="Van Tonder A."/>
            <person name="Ginger M.L."/>
            <person name="Donelson J.E."/>
            <person name="Field M.C."/>
            <person name="Barry J.D."/>
            <person name="Berriman M."/>
            <person name="Hertz-Fowler C."/>
        </authorList>
    </citation>
    <scope>NUCLEOTIDE SEQUENCE [LARGE SCALE GENOMIC DNA]</scope>
    <source>
        <strain evidence="3">IL3000</strain>
    </source>
</reference>
<name>F9W663_TRYCI</name>
<evidence type="ECO:0000313" key="3">
    <source>
        <dbReference type="Proteomes" id="UP000000702"/>
    </source>
</evidence>
<keyword evidence="3" id="KW-1185">Reference proteome</keyword>
<reference evidence="2 3" key="2">
    <citation type="journal article" date="2012" name="Proc. Natl. Acad. Sci. U.S.A.">
        <title>Antigenic diversity is generated by distinct evolutionary mechanisms in African trypanosome species.</title>
        <authorList>
            <person name="Jackson A.P."/>
            <person name="Berry A."/>
            <person name="Aslett M."/>
            <person name="Allison H.C."/>
            <person name="Burton P."/>
            <person name="Vavrova-Anderson J."/>
            <person name="Brown R."/>
            <person name="Browne H."/>
            <person name="Corton N."/>
            <person name="Hauser H."/>
            <person name="Gamble J."/>
            <person name="Gilderthorp R."/>
            <person name="Marcello L."/>
            <person name="McQuillan J."/>
            <person name="Otto T.D."/>
            <person name="Quail M.A."/>
            <person name="Sanders M.J."/>
            <person name="van Tonder A."/>
            <person name="Ginger M.L."/>
            <person name="Field M.C."/>
            <person name="Barry J.D."/>
            <person name="Hertz-Fowler C."/>
            <person name="Berriman M."/>
        </authorList>
    </citation>
    <scope>NUCLEOTIDE SEQUENCE [LARGE SCALE GENOMIC DNA]</scope>
    <source>
        <strain evidence="2 3">IL3000</strain>
    </source>
</reference>
<feature type="signal peptide" evidence="1">
    <location>
        <begin position="1"/>
        <end position="19"/>
    </location>
</feature>
<organism evidence="2 3">
    <name type="scientific">Trypanosoma congolense (strain IL3000)</name>
    <dbReference type="NCBI Taxonomy" id="1068625"/>
    <lineage>
        <taxon>Eukaryota</taxon>
        <taxon>Discoba</taxon>
        <taxon>Euglenozoa</taxon>
        <taxon>Kinetoplastea</taxon>
        <taxon>Metakinetoplastina</taxon>
        <taxon>Trypanosomatida</taxon>
        <taxon>Trypanosomatidae</taxon>
        <taxon>Trypanosoma</taxon>
        <taxon>Nannomonas</taxon>
    </lineage>
</organism>